<sequence length="193" mass="22481">MLWKPLNRCFRLKKKYNEFNKDLKMTGAGKMYEELQQEPEMELLIKMKLEAFPWWPDLHGWWRTNPAFNTAFMTADPGQDFASAALQHFQVSSHKNLIQPCVLSDNDNADGSDIEDREIVGMDLEYDDTHQCQEDDMVIEQTDQPSHFKSTSHPQHHPVPVLVTLPHSPLLPCHTFILPKSFQGMIKAYQWCH</sequence>
<reference evidence="1 2" key="1">
    <citation type="submission" date="2016-03" db="EMBL/GenBank/DDBJ databases">
        <title>Comparative genomics of the ectomycorrhizal sister species Rhizopogon vinicolor and Rhizopogon vesiculosus (Basidiomycota: Boletales) reveals a divergence of the mating type B locus.</title>
        <authorList>
            <person name="Mujic A.B."/>
            <person name="Kuo A."/>
            <person name="Tritt A."/>
            <person name="Lipzen A."/>
            <person name="Chen C."/>
            <person name="Johnson J."/>
            <person name="Sharma A."/>
            <person name="Barry K."/>
            <person name="Grigoriev I.V."/>
            <person name="Spatafora J.W."/>
        </authorList>
    </citation>
    <scope>NUCLEOTIDE SEQUENCE [LARGE SCALE GENOMIC DNA]</scope>
    <source>
        <strain evidence="1 2">AM-OR11-056</strain>
    </source>
</reference>
<gene>
    <name evidence="1" type="ORF">AZE42_11093</name>
</gene>
<organism evidence="1 2">
    <name type="scientific">Rhizopogon vesiculosus</name>
    <dbReference type="NCBI Taxonomy" id="180088"/>
    <lineage>
        <taxon>Eukaryota</taxon>
        <taxon>Fungi</taxon>
        <taxon>Dikarya</taxon>
        <taxon>Basidiomycota</taxon>
        <taxon>Agaricomycotina</taxon>
        <taxon>Agaricomycetes</taxon>
        <taxon>Agaricomycetidae</taxon>
        <taxon>Boletales</taxon>
        <taxon>Suillineae</taxon>
        <taxon>Rhizopogonaceae</taxon>
        <taxon>Rhizopogon</taxon>
    </lineage>
</organism>
<accession>A0A1J8QWL5</accession>
<dbReference type="OrthoDB" id="2660902at2759"/>
<evidence type="ECO:0000313" key="1">
    <source>
        <dbReference type="EMBL" id="OJA17848.1"/>
    </source>
</evidence>
<protein>
    <submittedName>
        <fullName evidence="1">Uncharacterized protein</fullName>
    </submittedName>
</protein>
<dbReference type="AlphaFoldDB" id="A0A1J8QWL5"/>
<keyword evidence="2" id="KW-1185">Reference proteome</keyword>
<comment type="caution">
    <text evidence="1">The sequence shown here is derived from an EMBL/GenBank/DDBJ whole genome shotgun (WGS) entry which is preliminary data.</text>
</comment>
<dbReference type="STRING" id="180088.A0A1J8QWL5"/>
<proteinExistence type="predicted"/>
<name>A0A1J8QWL5_9AGAM</name>
<evidence type="ECO:0000313" key="2">
    <source>
        <dbReference type="Proteomes" id="UP000183567"/>
    </source>
</evidence>
<dbReference type="Proteomes" id="UP000183567">
    <property type="component" value="Unassembled WGS sequence"/>
</dbReference>
<dbReference type="EMBL" id="LVVM01001799">
    <property type="protein sequence ID" value="OJA17848.1"/>
    <property type="molecule type" value="Genomic_DNA"/>
</dbReference>